<dbReference type="EMBL" id="CP002987">
    <property type="protein sequence ID" value="AFA49660.1"/>
    <property type="molecule type" value="Genomic_DNA"/>
</dbReference>
<accession>H6LHF0</accession>
<gene>
    <name evidence="2" type="ordered locus">Awo_c29260</name>
</gene>
<dbReference type="eggNOG" id="COG2226">
    <property type="taxonomic scope" value="Bacteria"/>
</dbReference>
<dbReference type="GO" id="GO:0032259">
    <property type="term" value="P:methylation"/>
    <property type="evidence" value="ECO:0007669"/>
    <property type="project" value="UniProtKB-KW"/>
</dbReference>
<evidence type="ECO:0000313" key="3">
    <source>
        <dbReference type="Proteomes" id="UP000007177"/>
    </source>
</evidence>
<dbReference type="AlphaFoldDB" id="H6LHF0"/>
<dbReference type="SUPFAM" id="SSF53335">
    <property type="entry name" value="S-adenosyl-L-methionine-dependent methyltransferases"/>
    <property type="match status" value="1"/>
</dbReference>
<sequence>MNNEKVKELTQKHFDETAGDYNTSHDGKFVKCMYDEILERIVAINPETVLDLGCGNGNVLKKIMDISNAKLFGLDLSPKMIESAQKKLGEKVTLEVGDAEKLPYAENQFDIVICNASFHHYPNPDRVLSEIKRVLKNGGILILGDPTAPFEWYLKILNWGLKWSNSGDFRIYGAKEITALLSKNGFQVSGWKKIKNRAFVINAISEI</sequence>
<protein>
    <submittedName>
        <fullName evidence="2">Putative methyltransferase</fullName>
    </submittedName>
</protein>
<reference evidence="3" key="1">
    <citation type="submission" date="2011-07" db="EMBL/GenBank/DDBJ databases">
        <title>Complete genome sequence of Acetobacterium woodii.</title>
        <authorList>
            <person name="Poehlein A."/>
            <person name="Schmidt S."/>
            <person name="Kaster A.-K."/>
            <person name="Goenrich M."/>
            <person name="Vollmers J."/>
            <person name="Thuermer A."/>
            <person name="Gottschalk G."/>
            <person name="Thauer R.K."/>
            <person name="Daniel R."/>
            <person name="Mueller V."/>
        </authorList>
    </citation>
    <scope>NUCLEOTIDE SEQUENCE [LARGE SCALE GENOMIC DNA]</scope>
    <source>
        <strain evidence="3">ATCC 29683 / DSM 1030 / JCM 2381 / KCTC 1655 / WB1</strain>
    </source>
</reference>
<keyword evidence="2" id="KW-0489">Methyltransferase</keyword>
<feature type="domain" description="Methyltransferase type 11" evidence="1">
    <location>
        <begin position="50"/>
        <end position="143"/>
    </location>
</feature>
<dbReference type="STRING" id="931626.Awo_c29260"/>
<dbReference type="Gene3D" id="3.40.50.150">
    <property type="entry name" value="Vaccinia Virus protein VP39"/>
    <property type="match status" value="1"/>
</dbReference>
<dbReference type="HOGENOM" id="CLU_037990_10_1_9"/>
<dbReference type="GO" id="GO:0008757">
    <property type="term" value="F:S-adenosylmethionine-dependent methyltransferase activity"/>
    <property type="evidence" value="ECO:0007669"/>
    <property type="project" value="InterPro"/>
</dbReference>
<name>H6LHF0_ACEWD</name>
<dbReference type="Pfam" id="PF08241">
    <property type="entry name" value="Methyltransf_11"/>
    <property type="match status" value="1"/>
</dbReference>
<organism evidence="2 3">
    <name type="scientific">Acetobacterium woodii (strain ATCC 29683 / DSM 1030 / JCM 2381 / KCTC 1655 / WB1)</name>
    <dbReference type="NCBI Taxonomy" id="931626"/>
    <lineage>
        <taxon>Bacteria</taxon>
        <taxon>Bacillati</taxon>
        <taxon>Bacillota</taxon>
        <taxon>Clostridia</taxon>
        <taxon>Eubacteriales</taxon>
        <taxon>Eubacteriaceae</taxon>
        <taxon>Acetobacterium</taxon>
    </lineage>
</organism>
<dbReference type="RefSeq" id="WP_014357257.1">
    <property type="nucleotide sequence ID" value="NC_016894.1"/>
</dbReference>
<dbReference type="InterPro" id="IPR029063">
    <property type="entry name" value="SAM-dependent_MTases_sf"/>
</dbReference>
<dbReference type="OrthoDB" id="9808140at2"/>
<dbReference type="KEGG" id="awo:Awo_c29260"/>
<reference evidence="2 3" key="2">
    <citation type="journal article" date="2012" name="PLoS ONE">
        <title>An ancient pathway combining carbon dioxide fixation with the generation and utilization of a sodium ion gradient for ATP synthesis.</title>
        <authorList>
            <person name="Poehlein A."/>
            <person name="Schmidt S."/>
            <person name="Kaster A.K."/>
            <person name="Goenrich M."/>
            <person name="Vollmers J."/>
            <person name="Thurmer A."/>
            <person name="Bertsch J."/>
            <person name="Schuchmann K."/>
            <person name="Voigt B."/>
            <person name="Hecker M."/>
            <person name="Daniel R."/>
            <person name="Thauer R.K."/>
            <person name="Gottschalk G."/>
            <person name="Muller V."/>
        </authorList>
    </citation>
    <scope>NUCLEOTIDE SEQUENCE [LARGE SCALE GENOMIC DNA]</scope>
    <source>
        <strain evidence="3">ATCC 29683 / DSM 1030 / JCM 2381 / KCTC 1655 / WB1</strain>
    </source>
</reference>
<dbReference type="PANTHER" id="PTHR43861">
    <property type="entry name" value="TRANS-ACONITATE 2-METHYLTRANSFERASE-RELATED"/>
    <property type="match status" value="1"/>
</dbReference>
<keyword evidence="2" id="KW-0808">Transferase</keyword>
<dbReference type="Proteomes" id="UP000007177">
    <property type="component" value="Chromosome"/>
</dbReference>
<keyword evidence="3" id="KW-1185">Reference proteome</keyword>
<dbReference type="InterPro" id="IPR013216">
    <property type="entry name" value="Methyltransf_11"/>
</dbReference>
<evidence type="ECO:0000313" key="2">
    <source>
        <dbReference type="EMBL" id="AFA49660.1"/>
    </source>
</evidence>
<evidence type="ECO:0000259" key="1">
    <source>
        <dbReference type="Pfam" id="PF08241"/>
    </source>
</evidence>
<proteinExistence type="predicted"/>
<dbReference type="CDD" id="cd02440">
    <property type="entry name" value="AdoMet_MTases"/>
    <property type="match status" value="1"/>
</dbReference>